<comment type="caution">
    <text evidence="1">The sequence shown here is derived from an EMBL/GenBank/DDBJ whole genome shotgun (WGS) entry which is preliminary data.</text>
</comment>
<sequence length="38" mass="4577">MNSLTDRYRHLKGFTPDTALYYTVYALPRLKTSEVWRL</sequence>
<evidence type="ECO:0000313" key="2">
    <source>
        <dbReference type="Proteomes" id="UP000004095"/>
    </source>
</evidence>
<gene>
    <name evidence="1" type="ORF">M23134_01819</name>
</gene>
<dbReference type="Proteomes" id="UP000004095">
    <property type="component" value="Unassembled WGS sequence"/>
</dbReference>
<organism evidence="1 2">
    <name type="scientific">Microscilla marina ATCC 23134</name>
    <dbReference type="NCBI Taxonomy" id="313606"/>
    <lineage>
        <taxon>Bacteria</taxon>
        <taxon>Pseudomonadati</taxon>
        <taxon>Bacteroidota</taxon>
        <taxon>Cytophagia</taxon>
        <taxon>Cytophagales</taxon>
        <taxon>Microscillaceae</taxon>
        <taxon>Microscilla</taxon>
    </lineage>
</organism>
<name>A1ZBY8_MICM2</name>
<proteinExistence type="predicted"/>
<dbReference type="EMBL" id="AAWS01000001">
    <property type="protein sequence ID" value="EAY31790.1"/>
    <property type="molecule type" value="Genomic_DNA"/>
</dbReference>
<accession>A1ZBY8</accession>
<protein>
    <submittedName>
        <fullName evidence="1">Uncharacterized protein</fullName>
    </submittedName>
</protein>
<keyword evidence="2" id="KW-1185">Reference proteome</keyword>
<evidence type="ECO:0000313" key="1">
    <source>
        <dbReference type="EMBL" id="EAY31790.1"/>
    </source>
</evidence>
<dbReference type="AlphaFoldDB" id="A1ZBY8"/>
<reference evidence="1 2" key="1">
    <citation type="submission" date="2007-01" db="EMBL/GenBank/DDBJ databases">
        <authorList>
            <person name="Haygood M."/>
            <person name="Podell S."/>
            <person name="Anderson C."/>
            <person name="Hopkinson B."/>
            <person name="Roe K."/>
            <person name="Barbeau K."/>
            <person name="Gaasterland T."/>
            <person name="Ferriera S."/>
            <person name="Johnson J."/>
            <person name="Kravitz S."/>
            <person name="Beeson K."/>
            <person name="Sutton G."/>
            <person name="Rogers Y.-H."/>
            <person name="Friedman R."/>
            <person name="Frazier M."/>
            <person name="Venter J.C."/>
        </authorList>
    </citation>
    <scope>NUCLEOTIDE SEQUENCE [LARGE SCALE GENOMIC DNA]</scope>
    <source>
        <strain evidence="1 2">ATCC 23134</strain>
    </source>
</reference>